<feature type="compositionally biased region" description="Basic and acidic residues" evidence="4">
    <location>
        <begin position="565"/>
        <end position="576"/>
    </location>
</feature>
<evidence type="ECO:0000256" key="3">
    <source>
        <dbReference type="PROSITE-ProRule" id="PRU00339"/>
    </source>
</evidence>
<gene>
    <name evidence="6" type="ORF">TSACC_21867</name>
</gene>
<evidence type="ECO:0000313" key="7">
    <source>
        <dbReference type="Proteomes" id="UP000076023"/>
    </source>
</evidence>
<dbReference type="SUPFAM" id="SSF48452">
    <property type="entry name" value="TPR-like"/>
    <property type="match status" value="3"/>
</dbReference>
<keyword evidence="1" id="KW-0677">Repeat</keyword>
<dbReference type="InterPro" id="IPR011990">
    <property type="entry name" value="TPR-like_helical_dom_sf"/>
</dbReference>
<dbReference type="PANTHER" id="PTHR45586:SF1">
    <property type="entry name" value="LIPOPOLYSACCHARIDE ASSEMBLY PROTEIN B"/>
    <property type="match status" value="1"/>
</dbReference>
<dbReference type="PROSITE" id="PS50005">
    <property type="entry name" value="TPR"/>
    <property type="match status" value="1"/>
</dbReference>
<evidence type="ECO:0000256" key="2">
    <source>
        <dbReference type="ARBA" id="ARBA00022803"/>
    </source>
</evidence>
<evidence type="ECO:0000313" key="6">
    <source>
        <dbReference type="EMBL" id="GAT33451.1"/>
    </source>
</evidence>
<dbReference type="PANTHER" id="PTHR45586">
    <property type="entry name" value="TPR REPEAT-CONTAINING PROTEIN PA4667"/>
    <property type="match status" value="1"/>
</dbReference>
<dbReference type="STRING" id="690879.TSACC_21867"/>
<dbReference type="InterPro" id="IPR019734">
    <property type="entry name" value="TPR_rpt"/>
</dbReference>
<sequence>MKTSPYLLLILCLCLISARPAMAEAELNQQIADRYELLLIKSPQPGAPFDRVVEWYSTGGGGLEVLQQRWKDAAAKDEGARSSYLLLQGLLAERRRDAEAARNAYRDALALGANPAQAGRLLGALETTEGRFDAAAAAYEKALTVEELPSVDRLDLMRSLALLYQRSFNEDKALAVWRDALIRFPGDQYVLEESGEAFLVAGNYAEARKAFTAMRDAGANDPYRRVAASLRLARTAEAEGKIDEAVSIYDHALEETSEGSWIQRDVRNRIEELFRRKNDLPGLLAYYEKRTNAVPGDYVSLVARAEVLDELGRSSDGVDLMRKAAQLAPDNKDLQLSLVRWLRQIGNTDEAIAEAEKLALAKDAQDDVLILLGDLRWSVYEGTKQDKSRDEALAAWGRIAPSDSQDVARIARLADIFQSHGLTDEAMNQWKRIVTLSPGSSDARQRLAEIYLKRNDKPAAETIVAGLVEGERTRPENYLSLARIQEKFEWFDLARATVRQGLERNPSDYDLLNLSWTLALNAKDRDAVDSLFPQVWAQAPNEFFAEDAAKKYASFLSENDSSQPEGRKMADRLTRDPENPQDAVILLRLALSAQDEKAATKAVEYLKTQGNALRTARAQADFAQAFGSVDDQIASWQAVAVADPRMAVDSLRTAARIQADNGKTDAALATMKQLIEKSPADASLYAYYADIAARSGRMESAVEELRKAVRYVEDATSLRLKLAELLQMQQRNDEAAAVLEEAFVREDRDARRMEIFRRQIEVASQAGRIDELIAKLKERQAKEQGGAKYGAYLAEIYMAQGDTLSARDELERSLGRNPDNASAVSRLRDLSEQGGDQDDVLRLSARLYELEPSTSNRADYIERLFSAGETEKGLEEFGKAREAALKKPGDWSSVLIAMRRAGLDAEADAFIAEVASRPDASIEQRWDMANLRLQQRQFIQAKEAMWQLLSMGSLADALQAVSQDTSANRMYGSSGPWLRYAPFYAIMNGAQGSLQQMFTNYRGRGIYRSYPMMYYPAIGGGNASPVTPEQKAQVMALFTLQRLAFAEGQSKEFQSRLHELLKKNNVPRSLQATIYQVTNDTDGLRAIVAAEADDPSSDLTTARLLIEGSLAEHPDDKERKARITERLEKADPVFACSKMLADTRKEFLETGNTVPAEKREALKKRIQEIRQRPEVSTSPQLQIQLVSLALAGKFFDTAIEILDGMDDKSGNLPADLLTQILMLRNSVLMQAIMADSPLAPDLFVRLIKDASSAQIKTSPFMFRSGMLLRGVRQPYLLIQNSNDLAVGDSELPVATYRTMTQSAGQETAVDRDGKISAWLAKRASTDTLDVYGVAMFYQTWFAGNRDEAIKRLEAVQKKNPTPRGAALLLEAYERSNANDKALAVIDVAEMQDGETAEIRTFRKLRLLRTAGKLDEARALLDKLAKGRVSYTLRDQIANEVNLMGIPVANYQNLAQQPFRTSRSSRGSDPMQETVSRLVNGGRKDEAEKLARQVLQRPFPSANDYQAINQRDFMLRTLYSMKRLDALESELRDQLAENPKDFNTIVRLAEILTLNDSSNIAADLLIKAVDDGVPTGSQLSYAVSRMQRGNGGQEKIAELLCRIIKRNPDELYTGGIQLQEVLQRGDDQKSQELLADTIASLDQKRYDQLFLPQRLSGQYSEVAILPRLAEFSYQAGKTDQAIALLSRAKDESLTNLYQSWPLLIRLMEFQLLQGKKDDARAIMLSLVGDSSQSPAIRSQGGIAGILMNMMQNSYGGGKSTEDQLIRFGKIAEQTDTFQVLMDSLSPKEGQPVMPGISAGLVLRTIYKQPGVVKEWKEIANNKTTTLGYVSPSVLATGLNVLAEQSDGEKTVPALLAKMPDAQYYSGDGQLAFLVQIRPILEKYRDNPKVAKFLESIVGKSLSDPNAVNYLAYSENYPEAVSILIDLGQVDLAQKLFDATATVRSNRNSGRDIVFQTLEAKLNASRGSSSAYQFLCAGTPGADGKLKVFWKASLAVDDSSMSEYYNRKIVQWDSGSFAFGTKQKPLELEILAGPNPLAMERVALVKGPAASGSIDVKAPGSLGLLQARWKRSDGTEGWGPLTAYLQGENLASGNAIPTSIGGAGKDAFSAEQPGPLGPKSAVTLETLSPQTELKVDLASVKITESEEGLAFLGWFGSRSRNGAPSITFRIKTTGGNDSTDGDYISQLSDGMWTQSVKIYSKSDSDRGWSSLPAKAEQFTVTGQFRATNGYNSQWAISGAWSGVQVIRFPWKEQAAEVKALLEEAGKARGKKDFAGATDAYFKALKLSPGQVLRQNSSSVFECAEKAQKLPEMYSLFLAPALYLPNPLTDNRMDLQGDGFLARLVEVASRPDASPSAKEWLQRIQDIPLSESTRFAIDVALLKAAKDNPEKTTPEKLAAFLGWQPEKANIGRLRMLWYSRGSDVYPVKTVLEVIEATNNTAKVRELMKKMPVTADVVASQLMLEAWLAAPTDPQAALTAFNQALAQQKSGQNSVSFGGNMQDWVLRRIALTHPEPGNILAAFTALQGQRSSDPRYAQKTTVEFLYTMSKQETPLGAKFASLWADAEFAGYKIPGYEASRERLGALIRRLQEAQDWERIETLKGLVESSKTIDQGIRQELARLSAVAALRRGDSDIAWPVVWSKPGASPTEATVCWQWNLRDTRPDEGFFDMVTAVSDKPALTEINGQDRVEIYFGEMPNDLKLIGKVDGSAAAGELALDLPAANGFLRAVAVLGDRQVRGPMAVVVSGPPIYPPVDQGLKELLMSGAKPLDASQLFVKGAAPDGSPAVQLGVLGEGDNLSYEGPSFPLPPARFCVSRCWLRRAGNGVATVTTRFQGDAGAGKQEVDLLLAYRSESAGSWVYYTRAVPSLPSHTFWVPYDHLTGVIPCIQSAQPGTQLATWEMIDATDSAYGRWLVELVLLKGQLEKASTPQLVDRLAQLVAVEPLTVLDYHGDWVCRELIKGGKSSALPPLFRTALEAEANPLFARTRPERVYANLFSVIDNPDVPLEVRQQALEIGLASCSKNRLARKISLERRELDLAKVAGKDAEVRTRLKGELLDLVKSGDDQRKTLLGALKEKAVWRDRLVNDLFTIVIALDDETITRGLLSAVSNAKDDSLEAYRRTFAALALEMSLPDPKLDEQWQARVDKGFALTERVQNARDILLWPSVMADTLAAKALFPEMQGTLRQKAFDQLIKLDINKSENAVELTRSAAQLIQADLEKKDTSSAREVSDRLGKRLGEREAKLSDENLRLLLPVLDGLMAEKIIDPGSPLLQRAAKDAADSQTMADAYEKYRP</sequence>
<evidence type="ECO:0000256" key="1">
    <source>
        <dbReference type="ARBA" id="ARBA00022737"/>
    </source>
</evidence>
<evidence type="ECO:0000256" key="4">
    <source>
        <dbReference type="SAM" id="MobiDB-lite"/>
    </source>
</evidence>
<keyword evidence="5" id="KW-0732">Signal</keyword>
<reference evidence="7" key="1">
    <citation type="journal article" date="2017" name="Genome Announc.">
        <title>Draft Genome Sequence of Terrimicrobium sacchariphilum NM-5T, a Facultative Anaerobic Soil Bacterium of the Class Spartobacteria.</title>
        <authorList>
            <person name="Qiu Y.L."/>
            <person name="Tourlousse D.M."/>
            <person name="Matsuura N."/>
            <person name="Ohashi A."/>
            <person name="Sekiguchi Y."/>
        </authorList>
    </citation>
    <scope>NUCLEOTIDE SEQUENCE [LARGE SCALE GENOMIC DNA]</scope>
    <source>
        <strain evidence="7">NM-5</strain>
    </source>
</reference>
<keyword evidence="7" id="KW-1185">Reference proteome</keyword>
<comment type="caution">
    <text evidence="6">The sequence shown here is derived from an EMBL/GenBank/DDBJ whole genome shotgun (WGS) entry which is preliminary data.</text>
</comment>
<feature type="repeat" description="TPR" evidence="3">
    <location>
        <begin position="116"/>
        <end position="149"/>
    </location>
</feature>
<name>A0A146G7G7_TERSA</name>
<evidence type="ECO:0000256" key="5">
    <source>
        <dbReference type="SAM" id="SignalP"/>
    </source>
</evidence>
<organism evidence="6 7">
    <name type="scientific">Terrimicrobium sacchariphilum</name>
    <dbReference type="NCBI Taxonomy" id="690879"/>
    <lineage>
        <taxon>Bacteria</taxon>
        <taxon>Pseudomonadati</taxon>
        <taxon>Verrucomicrobiota</taxon>
        <taxon>Terrimicrobiia</taxon>
        <taxon>Terrimicrobiales</taxon>
        <taxon>Terrimicrobiaceae</taxon>
        <taxon>Terrimicrobium</taxon>
    </lineage>
</organism>
<keyword evidence="2 3" id="KW-0802">TPR repeat</keyword>
<feature type="signal peptide" evidence="5">
    <location>
        <begin position="1"/>
        <end position="23"/>
    </location>
</feature>
<dbReference type="RefSeq" id="WP_075079181.1">
    <property type="nucleotide sequence ID" value="NZ_BDCO01000002.1"/>
</dbReference>
<dbReference type="InParanoid" id="A0A146G7G7"/>
<proteinExistence type="predicted"/>
<dbReference type="Gene3D" id="1.25.40.10">
    <property type="entry name" value="Tetratricopeptide repeat domain"/>
    <property type="match status" value="4"/>
</dbReference>
<dbReference type="SMART" id="SM00028">
    <property type="entry name" value="TPR"/>
    <property type="match status" value="13"/>
</dbReference>
<dbReference type="Proteomes" id="UP000076023">
    <property type="component" value="Unassembled WGS sequence"/>
</dbReference>
<dbReference type="EMBL" id="BDCO01000002">
    <property type="protein sequence ID" value="GAT33451.1"/>
    <property type="molecule type" value="Genomic_DNA"/>
</dbReference>
<dbReference type="OrthoDB" id="196879at2"/>
<feature type="region of interest" description="Disordered" evidence="4">
    <location>
        <begin position="556"/>
        <end position="576"/>
    </location>
</feature>
<feature type="chain" id="PRO_5007524519" evidence="5">
    <location>
        <begin position="24"/>
        <end position="3293"/>
    </location>
</feature>
<protein>
    <submittedName>
        <fullName evidence="6">Tetratricopeptide (TPR) repeat-containing protein</fullName>
    </submittedName>
</protein>
<dbReference type="InterPro" id="IPR051012">
    <property type="entry name" value="CellSynth/LPSAsmb/PSIAsmb"/>
</dbReference>
<accession>A0A146G7G7</accession>
<dbReference type="Pfam" id="PF13432">
    <property type="entry name" value="TPR_16"/>
    <property type="match status" value="3"/>
</dbReference>